<dbReference type="EMBL" id="AKWR02000006">
    <property type="protein sequence ID" value="EMJ38758.1"/>
    <property type="molecule type" value="Genomic_DNA"/>
</dbReference>
<reference evidence="1 2" key="1">
    <citation type="submission" date="2013-01" db="EMBL/GenBank/DDBJ databases">
        <authorList>
            <person name="Harkins D.M."/>
            <person name="Durkin A.S."/>
            <person name="Brinkac L.M."/>
            <person name="Haft D.H."/>
            <person name="Selengut J.D."/>
            <person name="Sanka R."/>
            <person name="DePew J."/>
            <person name="Purushe J."/>
            <person name="Peacock S.J."/>
            <person name="Thaipadungpanit J."/>
            <person name="Wuthiekanun V.W."/>
            <person name="Day N.P."/>
            <person name="Vinetz J.M."/>
            <person name="Sutton G.G."/>
            <person name="Nierman W.C."/>
            <person name="Fouts D.E."/>
        </authorList>
    </citation>
    <scope>NUCLEOTIDE SEQUENCE [LARGE SCALE GENOMIC DNA]</scope>
    <source>
        <strain evidence="1 2">FPW1039</strain>
    </source>
</reference>
<comment type="caution">
    <text evidence="1">The sequence shown here is derived from an EMBL/GenBank/DDBJ whole genome shotgun (WGS) entry which is preliminary data.</text>
</comment>
<evidence type="ECO:0000313" key="1">
    <source>
        <dbReference type="EMBL" id="EMJ38758.1"/>
    </source>
</evidence>
<organism evidence="1 2">
    <name type="scientific">Leptospira interrogans str. FPW1039</name>
    <dbReference type="NCBI Taxonomy" id="1193040"/>
    <lineage>
        <taxon>Bacteria</taxon>
        <taxon>Pseudomonadati</taxon>
        <taxon>Spirochaetota</taxon>
        <taxon>Spirochaetia</taxon>
        <taxon>Leptospirales</taxon>
        <taxon>Leptospiraceae</taxon>
        <taxon>Leptospira</taxon>
    </lineage>
</organism>
<accession>A0A0F6IL33</accession>
<dbReference type="AlphaFoldDB" id="A0A0F6IL33"/>
<gene>
    <name evidence="1" type="ORF">LEP1GSC079_0389</name>
</gene>
<evidence type="ECO:0000313" key="2">
    <source>
        <dbReference type="Proteomes" id="UP000012164"/>
    </source>
</evidence>
<proteinExistence type="predicted"/>
<protein>
    <submittedName>
        <fullName evidence="1">Uncharacterized protein</fullName>
    </submittedName>
</protein>
<sequence>MDGSRQKNFSFSNQFSFKFTLKAGLKTSKNLRVHSLEIFNKTQ</sequence>
<name>A0A0F6IL33_LEPIR</name>
<dbReference type="Proteomes" id="UP000012164">
    <property type="component" value="Unassembled WGS sequence"/>
</dbReference>